<evidence type="ECO:0000256" key="1">
    <source>
        <dbReference type="SAM" id="Phobius"/>
    </source>
</evidence>
<keyword evidence="1" id="KW-1133">Transmembrane helix</keyword>
<keyword evidence="3" id="KW-1185">Reference proteome</keyword>
<sequence>MRLRPKNILIVAGLLILIAIIIKMIEEVFGIDLNIGRRQWGLIDSQQLAFIPFI</sequence>
<keyword evidence="1" id="KW-0812">Transmembrane</keyword>
<name>A0AA43UD11_9LACT</name>
<feature type="transmembrane region" description="Helical" evidence="1">
    <location>
        <begin position="7"/>
        <end position="25"/>
    </location>
</feature>
<accession>A0AA43UD11</accession>
<evidence type="ECO:0000313" key="2">
    <source>
        <dbReference type="EMBL" id="MDO5457735.1"/>
    </source>
</evidence>
<dbReference type="EMBL" id="JAUNQW010000023">
    <property type="protein sequence ID" value="MDO5457735.1"/>
    <property type="molecule type" value="Genomic_DNA"/>
</dbReference>
<proteinExistence type="predicted"/>
<organism evidence="2 3">
    <name type="scientific">Atopococcus tabaci</name>
    <dbReference type="NCBI Taxonomy" id="269774"/>
    <lineage>
        <taxon>Bacteria</taxon>
        <taxon>Bacillati</taxon>
        <taxon>Bacillota</taxon>
        <taxon>Bacilli</taxon>
        <taxon>Lactobacillales</taxon>
        <taxon>Carnobacteriaceae</taxon>
        <taxon>Atopococcus</taxon>
    </lineage>
</organism>
<gene>
    <name evidence="2" type="ORF">Q4F26_05240</name>
</gene>
<dbReference type="AlphaFoldDB" id="A0AA43UD11"/>
<dbReference type="Proteomes" id="UP001171751">
    <property type="component" value="Unassembled WGS sequence"/>
</dbReference>
<protein>
    <submittedName>
        <fullName evidence="2">Uncharacterized protein</fullName>
    </submittedName>
</protein>
<evidence type="ECO:0000313" key="3">
    <source>
        <dbReference type="Proteomes" id="UP001171751"/>
    </source>
</evidence>
<comment type="caution">
    <text evidence="2">The sequence shown here is derived from an EMBL/GenBank/DDBJ whole genome shotgun (WGS) entry which is preliminary data.</text>
</comment>
<keyword evidence="1" id="KW-0472">Membrane</keyword>
<reference evidence="2" key="1">
    <citation type="submission" date="2023-07" db="EMBL/GenBank/DDBJ databases">
        <title>Between Cages and Wild: Unraveling the Impact of Captivity on Animal Microbiomes and Antimicrobial Resistance.</title>
        <authorList>
            <person name="Schmartz G.P."/>
            <person name="Rehner J."/>
            <person name="Schuff M.J."/>
            <person name="Becker S.L."/>
            <person name="Kravczyk M."/>
            <person name="Gurevich A."/>
            <person name="Francke R."/>
            <person name="Mueller R."/>
            <person name="Keller V."/>
            <person name="Keller A."/>
        </authorList>
    </citation>
    <scope>NUCLEOTIDE SEQUENCE</scope>
    <source>
        <strain evidence="2">S39M_St_73</strain>
    </source>
</reference>